<sequence>MDSLKNRSIEQIKAHSRYFARNSKDNSRFIPELEGCNKIIAIIDKEVIQPADLAQIAEALNQVEEQDHFNGSGWESFGFCVASFARSLGYRMITNQKGEIEITK</sequence>
<keyword evidence="2" id="KW-1185">Reference proteome</keyword>
<organism evidence="1 2">
    <name type="scientific">Rhodocytophaga aerolata</name>
    <dbReference type="NCBI Taxonomy" id="455078"/>
    <lineage>
        <taxon>Bacteria</taxon>
        <taxon>Pseudomonadati</taxon>
        <taxon>Bacteroidota</taxon>
        <taxon>Cytophagia</taxon>
        <taxon>Cytophagales</taxon>
        <taxon>Rhodocytophagaceae</taxon>
        <taxon>Rhodocytophaga</taxon>
    </lineage>
</organism>
<dbReference type="Proteomes" id="UP001168528">
    <property type="component" value="Unassembled WGS sequence"/>
</dbReference>
<evidence type="ECO:0000313" key="1">
    <source>
        <dbReference type="EMBL" id="MDO1451812.1"/>
    </source>
</evidence>
<accession>A0ABT8RL91</accession>
<name>A0ABT8RL91_9BACT</name>
<dbReference type="EMBL" id="JAUKPO010000096">
    <property type="protein sequence ID" value="MDO1451812.1"/>
    <property type="molecule type" value="Genomic_DNA"/>
</dbReference>
<proteinExistence type="predicted"/>
<comment type="caution">
    <text evidence="1">The sequence shown here is derived from an EMBL/GenBank/DDBJ whole genome shotgun (WGS) entry which is preliminary data.</text>
</comment>
<reference evidence="1" key="1">
    <citation type="submission" date="2023-07" db="EMBL/GenBank/DDBJ databases">
        <title>The genome sequence of Rhodocytophaga aerolata KACC 12507.</title>
        <authorList>
            <person name="Zhang X."/>
        </authorList>
    </citation>
    <scope>NUCLEOTIDE SEQUENCE</scope>
    <source>
        <strain evidence="1">KACC 12507</strain>
    </source>
</reference>
<dbReference type="RefSeq" id="WP_302042608.1">
    <property type="nucleotide sequence ID" value="NZ_JAUKPO010000096.1"/>
</dbReference>
<gene>
    <name evidence="1" type="ORF">Q0590_36395</name>
</gene>
<protein>
    <submittedName>
        <fullName evidence="1">Uncharacterized protein</fullName>
    </submittedName>
</protein>
<evidence type="ECO:0000313" key="2">
    <source>
        <dbReference type="Proteomes" id="UP001168528"/>
    </source>
</evidence>